<evidence type="ECO:0000256" key="3">
    <source>
        <dbReference type="ARBA" id="ARBA00022617"/>
    </source>
</evidence>
<evidence type="ECO:0000313" key="11">
    <source>
        <dbReference type="EMBL" id="PWA43165.1"/>
    </source>
</evidence>
<dbReference type="GO" id="GO:0016705">
    <property type="term" value="F:oxidoreductase activity, acting on paired donors, with incorporation or reduction of molecular oxygen"/>
    <property type="evidence" value="ECO:0007669"/>
    <property type="project" value="InterPro"/>
</dbReference>
<dbReference type="PROSITE" id="PS00086">
    <property type="entry name" value="CYTOCHROME_P450"/>
    <property type="match status" value="1"/>
</dbReference>
<dbReference type="CDD" id="cd20653">
    <property type="entry name" value="CYP81"/>
    <property type="match status" value="1"/>
</dbReference>
<evidence type="ECO:0000256" key="5">
    <source>
        <dbReference type="ARBA" id="ARBA00023002"/>
    </source>
</evidence>
<reference evidence="11 12" key="1">
    <citation type="journal article" date="2018" name="Mol. Plant">
        <title>The genome of Artemisia annua provides insight into the evolution of Asteraceae family and artemisinin biosynthesis.</title>
        <authorList>
            <person name="Shen Q."/>
            <person name="Zhang L."/>
            <person name="Liao Z."/>
            <person name="Wang S."/>
            <person name="Yan T."/>
            <person name="Shi P."/>
            <person name="Liu M."/>
            <person name="Fu X."/>
            <person name="Pan Q."/>
            <person name="Wang Y."/>
            <person name="Lv Z."/>
            <person name="Lu X."/>
            <person name="Zhang F."/>
            <person name="Jiang W."/>
            <person name="Ma Y."/>
            <person name="Chen M."/>
            <person name="Hao X."/>
            <person name="Li L."/>
            <person name="Tang Y."/>
            <person name="Lv G."/>
            <person name="Zhou Y."/>
            <person name="Sun X."/>
            <person name="Brodelius P.E."/>
            <person name="Rose J.K.C."/>
            <person name="Tang K."/>
        </authorList>
    </citation>
    <scope>NUCLEOTIDE SEQUENCE [LARGE SCALE GENOMIC DNA]</scope>
    <source>
        <strain evidence="12">cv. Huhao1</strain>
        <tissue evidence="11">Leaf</tissue>
    </source>
</reference>
<dbReference type="EMBL" id="PKPP01011987">
    <property type="protein sequence ID" value="PWA43165.1"/>
    <property type="molecule type" value="Genomic_DNA"/>
</dbReference>
<dbReference type="GO" id="GO:0020037">
    <property type="term" value="F:heme binding"/>
    <property type="evidence" value="ECO:0007669"/>
    <property type="project" value="InterPro"/>
</dbReference>
<dbReference type="InterPro" id="IPR036396">
    <property type="entry name" value="Cyt_P450_sf"/>
</dbReference>
<evidence type="ECO:0000256" key="8">
    <source>
        <dbReference type="ARBA" id="ARBA00023136"/>
    </source>
</evidence>
<dbReference type="PRINTS" id="PR00385">
    <property type="entry name" value="P450"/>
</dbReference>
<keyword evidence="5 10" id="KW-0560">Oxidoreductase</keyword>
<dbReference type="GO" id="GO:0016020">
    <property type="term" value="C:membrane"/>
    <property type="evidence" value="ECO:0007669"/>
    <property type="project" value="UniProtKB-SubCell"/>
</dbReference>
<feature type="binding site" description="axial binding residue" evidence="9">
    <location>
        <position position="442"/>
    </location>
    <ligand>
        <name>heme</name>
        <dbReference type="ChEBI" id="CHEBI:30413"/>
    </ligand>
    <ligandPart>
        <name>Fe</name>
        <dbReference type="ChEBI" id="CHEBI:18248"/>
    </ligandPart>
</feature>
<gene>
    <name evidence="11" type="ORF">CTI12_AA537890</name>
</gene>
<dbReference type="PANTHER" id="PTHR47947">
    <property type="entry name" value="CYTOCHROME P450 82C3-RELATED"/>
    <property type="match status" value="1"/>
</dbReference>
<dbReference type="GO" id="GO:0005506">
    <property type="term" value="F:iron ion binding"/>
    <property type="evidence" value="ECO:0007669"/>
    <property type="project" value="InterPro"/>
</dbReference>
<keyword evidence="3 9" id="KW-0349">Heme</keyword>
<dbReference type="SUPFAM" id="SSF48264">
    <property type="entry name" value="Cytochrome P450"/>
    <property type="match status" value="1"/>
</dbReference>
<comment type="cofactor">
    <cofactor evidence="9">
        <name>heme</name>
        <dbReference type="ChEBI" id="CHEBI:30413"/>
    </cofactor>
</comment>
<keyword evidence="6 9" id="KW-0408">Iron</keyword>
<protein>
    <submittedName>
        <fullName evidence="11">CYP81B58</fullName>
    </submittedName>
</protein>
<dbReference type="AlphaFoldDB" id="A0A2U1L2F2"/>
<dbReference type="InterPro" id="IPR017972">
    <property type="entry name" value="Cyt_P450_CS"/>
</dbReference>
<dbReference type="Gene3D" id="1.10.630.10">
    <property type="entry name" value="Cytochrome P450"/>
    <property type="match status" value="1"/>
</dbReference>
<dbReference type="OrthoDB" id="1055148at2759"/>
<organism evidence="11 12">
    <name type="scientific">Artemisia annua</name>
    <name type="common">Sweet wormwood</name>
    <dbReference type="NCBI Taxonomy" id="35608"/>
    <lineage>
        <taxon>Eukaryota</taxon>
        <taxon>Viridiplantae</taxon>
        <taxon>Streptophyta</taxon>
        <taxon>Embryophyta</taxon>
        <taxon>Tracheophyta</taxon>
        <taxon>Spermatophyta</taxon>
        <taxon>Magnoliopsida</taxon>
        <taxon>eudicotyledons</taxon>
        <taxon>Gunneridae</taxon>
        <taxon>Pentapetalae</taxon>
        <taxon>asterids</taxon>
        <taxon>campanulids</taxon>
        <taxon>Asterales</taxon>
        <taxon>Asteraceae</taxon>
        <taxon>Asteroideae</taxon>
        <taxon>Anthemideae</taxon>
        <taxon>Artemisiinae</taxon>
        <taxon>Artemisia</taxon>
    </lineage>
</organism>
<keyword evidence="8" id="KW-0472">Membrane</keyword>
<comment type="subcellular location">
    <subcellularLocation>
        <location evidence="1">Membrane</location>
    </subcellularLocation>
</comment>
<dbReference type="InterPro" id="IPR050651">
    <property type="entry name" value="Plant_Cytochrome_P450_Monoox"/>
</dbReference>
<dbReference type="Pfam" id="PF00067">
    <property type="entry name" value="p450"/>
    <property type="match status" value="1"/>
</dbReference>
<dbReference type="InterPro" id="IPR002401">
    <property type="entry name" value="Cyt_P450_E_grp-I"/>
</dbReference>
<dbReference type="STRING" id="35608.A0A2U1L2F2"/>
<dbReference type="GO" id="GO:0004497">
    <property type="term" value="F:monooxygenase activity"/>
    <property type="evidence" value="ECO:0007669"/>
    <property type="project" value="UniProtKB-KW"/>
</dbReference>
<comment type="caution">
    <text evidence="11">The sequence shown here is derived from an EMBL/GenBank/DDBJ whole genome shotgun (WGS) entry which is preliminary data.</text>
</comment>
<evidence type="ECO:0000256" key="9">
    <source>
        <dbReference type="PIRSR" id="PIRSR602401-1"/>
    </source>
</evidence>
<evidence type="ECO:0000256" key="10">
    <source>
        <dbReference type="RuleBase" id="RU000461"/>
    </source>
</evidence>
<name>A0A2U1L2F2_ARTAN</name>
<keyword evidence="7 10" id="KW-0503">Monooxygenase</keyword>
<evidence type="ECO:0000256" key="1">
    <source>
        <dbReference type="ARBA" id="ARBA00004370"/>
    </source>
</evidence>
<dbReference type="Proteomes" id="UP000245207">
    <property type="component" value="Unassembled WGS sequence"/>
</dbReference>
<comment type="similarity">
    <text evidence="2 10">Belongs to the cytochrome P450 family.</text>
</comment>
<evidence type="ECO:0000256" key="7">
    <source>
        <dbReference type="ARBA" id="ARBA00023033"/>
    </source>
</evidence>
<dbReference type="FunFam" id="1.10.630.10:FF:000023">
    <property type="entry name" value="Cytochrome P450 family protein"/>
    <property type="match status" value="1"/>
</dbReference>
<evidence type="ECO:0000313" key="12">
    <source>
        <dbReference type="Proteomes" id="UP000245207"/>
    </source>
</evidence>
<keyword evidence="12" id="KW-1185">Reference proteome</keyword>
<proteinExistence type="inferred from homology"/>
<sequence length="506" mass="58109">METFYVILCLIATIWIAKIALGKKRNLPPSPFPCLPILGHLYLVKSPIHRVLSKLSRRHGPMLMLQFGTRRVFLVSSPAAVEECLTTNDIAFANRPHLLAGKHFGYDYTALSWADYGDHWRNLRRIASLELLSAHRLQAHASIREEDVKLFVKKVYKNAMRDGTVDMKSMFFELVLNAMMMMISGKRYYGDSGADVDETRRFQEIVKETCMLMETTNISDYLPWWKWVGGRNLEKQMVVLKEKRHEFMQSLLQEQKRKLVKGGNLAGENIKKEQNFIEVLLKLQETQPDYYKDDVIKGLMQVLLSAGTDTSSGTMEWMLSLLLNNPETLKRAHAEIDTYVGGDRLINDSDIPNLPFLRCIINETMRMYPPGPLIFHESAKDCTVGGYEIPSGTMLLMNLWVMQHDPKHWEDPEKFKPERFLELNSSRDVYNLIPFGAGRRKCPAENLAMRMIGLGLGTLIQCFEWERLSNEMIDMTEGKGLTMPKAKPLVAICRPRQKMAKLLAQM</sequence>
<dbReference type="PRINTS" id="PR00463">
    <property type="entry name" value="EP450I"/>
</dbReference>
<evidence type="ECO:0000256" key="4">
    <source>
        <dbReference type="ARBA" id="ARBA00022723"/>
    </source>
</evidence>
<evidence type="ECO:0000256" key="2">
    <source>
        <dbReference type="ARBA" id="ARBA00010617"/>
    </source>
</evidence>
<evidence type="ECO:0000256" key="6">
    <source>
        <dbReference type="ARBA" id="ARBA00023004"/>
    </source>
</evidence>
<accession>A0A2U1L2F2</accession>
<keyword evidence="4 9" id="KW-0479">Metal-binding</keyword>
<dbReference type="InterPro" id="IPR001128">
    <property type="entry name" value="Cyt_P450"/>
</dbReference>
<dbReference type="PANTHER" id="PTHR47947:SF3">
    <property type="entry name" value="CYTOCHROME P450 81D1-LIKE"/>
    <property type="match status" value="1"/>
</dbReference>